<evidence type="ECO:0000313" key="9">
    <source>
        <dbReference type="Proteomes" id="UP000605253"/>
    </source>
</evidence>
<dbReference type="NCBIfam" id="TIGR00091">
    <property type="entry name" value="tRNA (guanosine(46)-N7)-methyltransferase TrmB"/>
    <property type="match status" value="1"/>
</dbReference>
<dbReference type="Pfam" id="PF02390">
    <property type="entry name" value="Methyltransf_4"/>
    <property type="match status" value="1"/>
</dbReference>
<comment type="caution">
    <text evidence="8">The sequence shown here is derived from an EMBL/GenBank/DDBJ whole genome shotgun (WGS) entry which is preliminary data.</text>
</comment>
<evidence type="ECO:0000256" key="2">
    <source>
        <dbReference type="ARBA" id="ARBA00003015"/>
    </source>
</evidence>
<evidence type="ECO:0000256" key="6">
    <source>
        <dbReference type="ARBA" id="ARBA00022694"/>
    </source>
</evidence>
<evidence type="ECO:0000256" key="1">
    <source>
        <dbReference type="ARBA" id="ARBA00000142"/>
    </source>
</evidence>
<reference evidence="8" key="2">
    <citation type="submission" date="2020-09" db="EMBL/GenBank/DDBJ databases">
        <authorList>
            <person name="Sun Q."/>
            <person name="Zhou Y."/>
        </authorList>
    </citation>
    <scope>NUCLEOTIDE SEQUENCE</scope>
    <source>
        <strain evidence="8">CGMCC 1.12181</strain>
    </source>
</reference>
<dbReference type="GO" id="GO:0043527">
    <property type="term" value="C:tRNA methyltransferase complex"/>
    <property type="evidence" value="ECO:0007669"/>
    <property type="project" value="TreeGrafter"/>
</dbReference>
<proteinExistence type="inferred from homology"/>
<keyword evidence="3 7" id="KW-0489">Methyltransferase</keyword>
<keyword evidence="5 7" id="KW-0949">S-adenosyl-L-methionine</keyword>
<keyword evidence="4 7" id="KW-0808">Transferase</keyword>
<dbReference type="AlphaFoldDB" id="A0A917FPX6"/>
<dbReference type="GO" id="GO:0008176">
    <property type="term" value="F:tRNA (guanine(46)-N7)-methyltransferase activity"/>
    <property type="evidence" value="ECO:0007669"/>
    <property type="project" value="UniProtKB-UniRule"/>
</dbReference>
<feature type="binding site" evidence="7">
    <location>
        <position position="58"/>
    </location>
    <ligand>
        <name>S-adenosyl-L-methionine</name>
        <dbReference type="ChEBI" id="CHEBI:59789"/>
    </ligand>
</feature>
<dbReference type="EC" id="2.1.1.33" evidence="7"/>
<name>A0A917FPX6_9GAMM</name>
<feature type="binding site" evidence="7">
    <location>
        <position position="110"/>
    </location>
    <ligand>
        <name>S-adenosyl-L-methionine</name>
        <dbReference type="ChEBI" id="CHEBI:59789"/>
    </ligand>
</feature>
<feature type="binding site" evidence="7">
    <location>
        <position position="83"/>
    </location>
    <ligand>
        <name>S-adenosyl-L-methionine</name>
        <dbReference type="ChEBI" id="CHEBI:59789"/>
    </ligand>
</feature>
<dbReference type="PANTHER" id="PTHR23417">
    <property type="entry name" value="3-DEOXY-D-MANNO-OCTULOSONIC-ACID TRANSFERASE/TRNA GUANINE-N 7 - -METHYLTRANSFERASE"/>
    <property type="match status" value="1"/>
</dbReference>
<evidence type="ECO:0000256" key="3">
    <source>
        <dbReference type="ARBA" id="ARBA00022603"/>
    </source>
</evidence>
<evidence type="ECO:0000256" key="5">
    <source>
        <dbReference type="ARBA" id="ARBA00022691"/>
    </source>
</evidence>
<dbReference type="SUPFAM" id="SSF53335">
    <property type="entry name" value="S-adenosyl-L-methionine-dependent methyltransferases"/>
    <property type="match status" value="1"/>
</dbReference>
<evidence type="ECO:0000313" key="8">
    <source>
        <dbReference type="EMBL" id="GGF93785.1"/>
    </source>
</evidence>
<dbReference type="PROSITE" id="PS51625">
    <property type="entry name" value="SAM_MT_TRMB"/>
    <property type="match status" value="1"/>
</dbReference>
<dbReference type="Proteomes" id="UP000605253">
    <property type="component" value="Unassembled WGS sequence"/>
</dbReference>
<comment type="similarity">
    <text evidence="7">Belongs to the class I-like SAM-binding methyltransferase superfamily. TrmB family.</text>
</comment>
<gene>
    <name evidence="7 8" type="primary">trmB</name>
    <name evidence="8" type="ORF">GCM10011365_13840</name>
</gene>
<dbReference type="RefSeq" id="WP_188364988.1">
    <property type="nucleotide sequence ID" value="NZ_BAABJF010000002.1"/>
</dbReference>
<dbReference type="InterPro" id="IPR055361">
    <property type="entry name" value="tRNA_methyltr_TrmB_bact"/>
</dbReference>
<protein>
    <recommendedName>
        <fullName evidence="7">tRNA (guanine-N(7)-)-methyltransferase</fullName>
        <ecNumber evidence="7">2.1.1.33</ecNumber>
    </recommendedName>
    <alternativeName>
        <fullName evidence="7">tRNA (guanine(46)-N(7))-methyltransferase</fullName>
    </alternativeName>
    <alternativeName>
        <fullName evidence="7">tRNA(m7G46)-methyltransferase</fullName>
    </alternativeName>
</protein>
<reference evidence="8" key="1">
    <citation type="journal article" date="2014" name="Int. J. Syst. Evol. Microbiol.">
        <title>Complete genome sequence of Corynebacterium casei LMG S-19264T (=DSM 44701T), isolated from a smear-ripened cheese.</title>
        <authorList>
            <consortium name="US DOE Joint Genome Institute (JGI-PGF)"/>
            <person name="Walter F."/>
            <person name="Albersmeier A."/>
            <person name="Kalinowski J."/>
            <person name="Ruckert C."/>
        </authorList>
    </citation>
    <scope>NUCLEOTIDE SEQUENCE</scope>
    <source>
        <strain evidence="8">CGMCC 1.12181</strain>
    </source>
</reference>
<dbReference type="HAMAP" id="MF_01057">
    <property type="entry name" value="tRNA_methyltr_TrmB"/>
    <property type="match status" value="1"/>
</dbReference>
<keyword evidence="6 7" id="KW-0819">tRNA processing</keyword>
<dbReference type="EMBL" id="BMEO01000005">
    <property type="protein sequence ID" value="GGF93785.1"/>
    <property type="molecule type" value="Genomic_DNA"/>
</dbReference>
<feature type="binding site" evidence="7">
    <location>
        <position position="137"/>
    </location>
    <ligand>
        <name>substrate</name>
    </ligand>
</feature>
<feature type="binding site" evidence="7">
    <location>
        <position position="133"/>
    </location>
    <ligand>
        <name>S-adenosyl-L-methionine</name>
        <dbReference type="ChEBI" id="CHEBI:59789"/>
    </ligand>
</feature>
<comment type="function">
    <text evidence="2 7">Catalyzes the formation of N(7)-methylguanine at position 46 (m7G46) in tRNA.</text>
</comment>
<evidence type="ECO:0000256" key="4">
    <source>
        <dbReference type="ARBA" id="ARBA00022679"/>
    </source>
</evidence>
<comment type="catalytic activity">
    <reaction evidence="1 7">
        <text>guanosine(46) in tRNA + S-adenosyl-L-methionine = N(7)-methylguanosine(46) in tRNA + S-adenosyl-L-homocysteine</text>
        <dbReference type="Rhea" id="RHEA:42708"/>
        <dbReference type="Rhea" id="RHEA-COMP:10188"/>
        <dbReference type="Rhea" id="RHEA-COMP:10189"/>
        <dbReference type="ChEBI" id="CHEBI:57856"/>
        <dbReference type="ChEBI" id="CHEBI:59789"/>
        <dbReference type="ChEBI" id="CHEBI:74269"/>
        <dbReference type="ChEBI" id="CHEBI:74480"/>
        <dbReference type="EC" id="2.1.1.33"/>
    </reaction>
</comment>
<feature type="binding site" evidence="7">
    <location>
        <begin position="207"/>
        <end position="210"/>
    </location>
    <ligand>
        <name>substrate</name>
    </ligand>
</feature>
<dbReference type="InterPro" id="IPR029063">
    <property type="entry name" value="SAM-dependent_MTases_sf"/>
</dbReference>
<dbReference type="InterPro" id="IPR003358">
    <property type="entry name" value="tRNA_(Gua-N-7)_MeTrfase_Trmb"/>
</dbReference>
<organism evidence="8 9">
    <name type="scientific">Marinicella pacifica</name>
    <dbReference type="NCBI Taxonomy" id="1171543"/>
    <lineage>
        <taxon>Bacteria</taxon>
        <taxon>Pseudomonadati</taxon>
        <taxon>Pseudomonadota</taxon>
        <taxon>Gammaproteobacteria</taxon>
        <taxon>Lysobacterales</taxon>
        <taxon>Marinicellaceae</taxon>
        <taxon>Marinicella</taxon>
    </lineage>
</organism>
<dbReference type="Gene3D" id="3.40.50.150">
    <property type="entry name" value="Vaccinia Virus protein VP39"/>
    <property type="match status" value="1"/>
</dbReference>
<dbReference type="CDD" id="cd02440">
    <property type="entry name" value="AdoMet_MTases"/>
    <property type="match status" value="1"/>
</dbReference>
<feature type="binding site" evidence="7">
    <location>
        <position position="169"/>
    </location>
    <ligand>
        <name>substrate</name>
    </ligand>
</feature>
<comment type="caution">
    <text evidence="7">Lacks conserved residue(s) required for the propagation of feature annotation.</text>
</comment>
<dbReference type="PANTHER" id="PTHR23417:SF14">
    <property type="entry name" value="PENTACOTRIPEPTIDE-REPEAT REGION OF PRORP DOMAIN-CONTAINING PROTEIN"/>
    <property type="match status" value="1"/>
</dbReference>
<comment type="pathway">
    <text evidence="7">tRNA modification; N(7)-methylguanine-tRNA biosynthesis.</text>
</comment>
<accession>A0A917FPX6</accession>
<evidence type="ECO:0000256" key="7">
    <source>
        <dbReference type="HAMAP-Rule" id="MF_01057"/>
    </source>
</evidence>
<sequence length="228" mass="26653">MKFISNREHIRSFVLRKGKMTSGQQQAVNKLMPDYALEPDGLLDFAEIFDNKNPVWLDIGFGNGESMIHAALHNPDVNLLGIEVHLPGVGRLLMAADEHDLDNIRIIRNDAVDIIREFIPDDSLQAVHIYFPDPWHKKRHHKRRLVQQPFLDLIRPKLKTGGRLHFATDWQPYAEEVALLFEHNTDWLSNTQDQSRYAPRPDWRPITKFERRGQRLNHASFDLIWTKN</sequence>
<keyword evidence="9" id="KW-1185">Reference proteome</keyword>